<dbReference type="EMBL" id="FNZX01000003">
    <property type="protein sequence ID" value="SEK17911.1"/>
    <property type="molecule type" value="Genomic_DNA"/>
</dbReference>
<dbReference type="InterPro" id="IPR008792">
    <property type="entry name" value="PQQD"/>
</dbReference>
<dbReference type="AlphaFoldDB" id="A0A1H7EVP3"/>
<sequence>MKNNKSDNFLDYVFEIKNGLTWTTDESGEVIVDMENTGITNRIAQKFFHKPAISHIHLEGMGSYIFTCIDGKKSVYEIGQLVKEKYGEEAEPLYERLSVYMNNLKNVGYITLKA</sequence>
<evidence type="ECO:0000313" key="2">
    <source>
        <dbReference type="Proteomes" id="UP000182321"/>
    </source>
</evidence>
<dbReference type="Pfam" id="PF05402">
    <property type="entry name" value="PqqD"/>
    <property type="match status" value="1"/>
</dbReference>
<dbReference type="Gene3D" id="1.10.10.1150">
    <property type="entry name" value="Coenzyme PQQ synthesis protein D (PqqD)"/>
    <property type="match status" value="1"/>
</dbReference>
<protein>
    <submittedName>
        <fullName evidence="1">Coenzyme PQQ synthesis protein D (PqqD)</fullName>
    </submittedName>
</protein>
<reference evidence="2" key="1">
    <citation type="submission" date="2016-10" db="EMBL/GenBank/DDBJ databases">
        <authorList>
            <person name="Varghese N."/>
        </authorList>
    </citation>
    <scope>NUCLEOTIDE SEQUENCE [LARGE SCALE GENOMIC DNA]</scope>
    <source>
        <strain evidence="2">ACV-9</strain>
    </source>
</reference>
<keyword evidence="2" id="KW-1185">Reference proteome</keyword>
<dbReference type="Proteomes" id="UP000182321">
    <property type="component" value="Unassembled WGS sequence"/>
</dbReference>
<gene>
    <name evidence="1" type="ORF">SAMN02910377_00127</name>
</gene>
<name>A0A1H7EVP3_9FIRM</name>
<organism evidence="1 2">
    <name type="scientific">Pseudobutyrivibrio ruminis</name>
    <dbReference type="NCBI Taxonomy" id="46206"/>
    <lineage>
        <taxon>Bacteria</taxon>
        <taxon>Bacillati</taxon>
        <taxon>Bacillota</taxon>
        <taxon>Clostridia</taxon>
        <taxon>Lachnospirales</taxon>
        <taxon>Lachnospiraceae</taxon>
        <taxon>Pseudobutyrivibrio</taxon>
    </lineage>
</organism>
<dbReference type="InterPro" id="IPR041881">
    <property type="entry name" value="PqqD_sf"/>
</dbReference>
<dbReference type="RefSeq" id="WP_044937096.1">
    <property type="nucleotide sequence ID" value="NZ_FNZX01000003.1"/>
</dbReference>
<accession>A0A1H7EVP3</accession>
<evidence type="ECO:0000313" key="1">
    <source>
        <dbReference type="EMBL" id="SEK17911.1"/>
    </source>
</evidence>
<proteinExistence type="predicted"/>